<reference evidence="1 2" key="1">
    <citation type="submission" date="2021-06" db="EMBL/GenBank/DDBJ databases">
        <authorList>
            <person name="Palmer J.M."/>
        </authorList>
    </citation>
    <scope>NUCLEOTIDE SEQUENCE [LARGE SCALE GENOMIC DNA]</scope>
    <source>
        <strain evidence="1 2">GA_2019</strain>
        <tissue evidence="1">Muscle</tissue>
    </source>
</reference>
<gene>
    <name evidence="1" type="ORF">GOODEAATRI_003242</name>
</gene>
<protein>
    <submittedName>
        <fullName evidence="1">Uncharacterized protein</fullName>
    </submittedName>
</protein>
<comment type="caution">
    <text evidence="1">The sequence shown here is derived from an EMBL/GenBank/DDBJ whole genome shotgun (WGS) entry which is preliminary data.</text>
</comment>
<proteinExistence type="predicted"/>
<dbReference type="Proteomes" id="UP001476798">
    <property type="component" value="Unassembled WGS sequence"/>
</dbReference>
<accession>A0ABV0NH53</accession>
<sequence length="106" mass="11634">MHWCPYCPALSPFDLAKETVICNKVKSKFITIEGKENRSLWFGLRTSPLGHVSALASSSKACFLFGLFSGGILNRSGPVLQECGAPVAGLFFTFKQSKRHREDAPV</sequence>
<organism evidence="1 2">
    <name type="scientific">Goodea atripinnis</name>
    <dbReference type="NCBI Taxonomy" id="208336"/>
    <lineage>
        <taxon>Eukaryota</taxon>
        <taxon>Metazoa</taxon>
        <taxon>Chordata</taxon>
        <taxon>Craniata</taxon>
        <taxon>Vertebrata</taxon>
        <taxon>Euteleostomi</taxon>
        <taxon>Actinopterygii</taxon>
        <taxon>Neopterygii</taxon>
        <taxon>Teleostei</taxon>
        <taxon>Neoteleostei</taxon>
        <taxon>Acanthomorphata</taxon>
        <taxon>Ovalentaria</taxon>
        <taxon>Atherinomorphae</taxon>
        <taxon>Cyprinodontiformes</taxon>
        <taxon>Goodeidae</taxon>
        <taxon>Goodea</taxon>
    </lineage>
</organism>
<dbReference type="EMBL" id="JAHRIO010040103">
    <property type="protein sequence ID" value="MEQ2170719.1"/>
    <property type="molecule type" value="Genomic_DNA"/>
</dbReference>
<keyword evidence="2" id="KW-1185">Reference proteome</keyword>
<evidence type="ECO:0000313" key="1">
    <source>
        <dbReference type="EMBL" id="MEQ2170719.1"/>
    </source>
</evidence>
<name>A0ABV0NH53_9TELE</name>
<evidence type="ECO:0000313" key="2">
    <source>
        <dbReference type="Proteomes" id="UP001476798"/>
    </source>
</evidence>